<proteinExistence type="predicted"/>
<dbReference type="PRINTS" id="PR00813">
    <property type="entry name" value="BCTERIALGSPG"/>
</dbReference>
<dbReference type="EMBL" id="JAXAFO010000025">
    <property type="protein sequence ID" value="MDX6850495.1"/>
    <property type="molecule type" value="Genomic_DNA"/>
</dbReference>
<dbReference type="InterPro" id="IPR045584">
    <property type="entry name" value="Pilin-like"/>
</dbReference>
<accession>A0ABU4S014</accession>
<keyword evidence="1" id="KW-0488">Methylation</keyword>
<sequence length="380" mass="41216">MIQYFRSKGFTMIELTAALAVLGLIALFAIPKIEEEWAERIVNNAASQVHDVLTAARRHRLDTQAWPNNVGALVTGGYLSSGMAAAPLGGSYTFNQVGDDFEVQFSAAQSVYANRLLARLPYARRIGVANVATVIPIPGHEVSYAALDDKYYHRDGSRELTGTFAGGDQDAVNLRNIEMTMLTDRDDITKVLDPSDLSIIHNMEANRVDANNVVADHTETGALNLLQMAGDGDRCNSLSGNIAINEDDRRSLLVCYMGRWMAKEESRLIALSPRILVQRRGYQSGQLNSTYGGSYLDDARVALVTARCELAGSHNSVFTIHAAGSLLLSVKHAGDSGHSDSAFGMTLANVTNGRIRLTSNTSHDHPCEDGFIVHVVGYST</sequence>
<name>A0ABU4S014_9GAMM</name>
<organism evidence="2 3">
    <name type="scientific">Gilvimarinus gilvus</name>
    <dbReference type="NCBI Taxonomy" id="3058038"/>
    <lineage>
        <taxon>Bacteria</taxon>
        <taxon>Pseudomonadati</taxon>
        <taxon>Pseudomonadota</taxon>
        <taxon>Gammaproteobacteria</taxon>
        <taxon>Cellvibrionales</taxon>
        <taxon>Cellvibrionaceae</taxon>
        <taxon>Gilvimarinus</taxon>
    </lineage>
</organism>
<comment type="caution">
    <text evidence="2">The sequence shown here is derived from an EMBL/GenBank/DDBJ whole genome shotgun (WGS) entry which is preliminary data.</text>
</comment>
<evidence type="ECO:0000313" key="2">
    <source>
        <dbReference type="EMBL" id="MDX6850495.1"/>
    </source>
</evidence>
<evidence type="ECO:0000256" key="1">
    <source>
        <dbReference type="ARBA" id="ARBA00022481"/>
    </source>
</evidence>
<reference evidence="2 3" key="1">
    <citation type="submission" date="2023-11" db="EMBL/GenBank/DDBJ databases">
        <title>Gilvimarinus fulvus sp. nov., isolated from the surface of Kelp.</title>
        <authorList>
            <person name="Sun Y.Y."/>
            <person name="Gong Y."/>
            <person name="Du Z.J."/>
        </authorList>
    </citation>
    <scope>NUCLEOTIDE SEQUENCE [LARGE SCALE GENOMIC DNA]</scope>
    <source>
        <strain evidence="2 3">SDUM040013</strain>
    </source>
</reference>
<evidence type="ECO:0000313" key="3">
    <source>
        <dbReference type="Proteomes" id="UP001273505"/>
    </source>
</evidence>
<dbReference type="InterPro" id="IPR000983">
    <property type="entry name" value="Bac_GSPG_pilin"/>
</dbReference>
<dbReference type="Pfam" id="PF07963">
    <property type="entry name" value="N_methyl"/>
    <property type="match status" value="1"/>
</dbReference>
<dbReference type="RefSeq" id="WP_302722247.1">
    <property type="nucleotide sequence ID" value="NZ_JAULRU010000514.1"/>
</dbReference>
<dbReference type="NCBIfam" id="TIGR02532">
    <property type="entry name" value="IV_pilin_GFxxxE"/>
    <property type="match status" value="1"/>
</dbReference>
<dbReference type="InterPro" id="IPR012902">
    <property type="entry name" value="N_methyl_site"/>
</dbReference>
<dbReference type="SUPFAM" id="SSF54523">
    <property type="entry name" value="Pili subunits"/>
    <property type="match status" value="1"/>
</dbReference>
<keyword evidence="3" id="KW-1185">Reference proteome</keyword>
<dbReference type="Gene3D" id="3.30.700.10">
    <property type="entry name" value="Glycoprotein, Type 4 Pilin"/>
    <property type="match status" value="1"/>
</dbReference>
<dbReference type="Proteomes" id="UP001273505">
    <property type="component" value="Unassembled WGS sequence"/>
</dbReference>
<protein>
    <submittedName>
        <fullName evidence="2">Prepilin-type N-terminal cleavage/methylation domain-containing protein</fullName>
    </submittedName>
</protein>
<gene>
    <name evidence="2" type="ORF">SCD92_14075</name>
</gene>